<keyword evidence="2" id="KW-0812">Transmembrane</keyword>
<feature type="transmembrane region" description="Helical" evidence="2">
    <location>
        <begin position="190"/>
        <end position="208"/>
    </location>
</feature>
<evidence type="ECO:0000313" key="4">
    <source>
        <dbReference type="Proteomes" id="UP000016714"/>
    </source>
</evidence>
<evidence type="ECO:0000256" key="1">
    <source>
        <dbReference type="SAM" id="MobiDB-lite"/>
    </source>
</evidence>
<feature type="transmembrane region" description="Helical" evidence="2">
    <location>
        <begin position="92"/>
        <end position="109"/>
    </location>
</feature>
<reference evidence="3 4" key="1">
    <citation type="journal article" date="2015" name="Genome Announc.">
        <title>Complete genome sequence of Vibrio alginolyticus ATCC 17749.</title>
        <authorList>
            <person name="Liu X.F."/>
            <person name="Cao Y."/>
            <person name="Zhang H.L."/>
            <person name="Chen Y.J."/>
            <person name="Hu C.J."/>
        </authorList>
    </citation>
    <scope>NUCLEOTIDE SEQUENCE [LARGE SCALE GENOMIC DNA]</scope>
    <source>
        <strain evidence="4">ATCC 17749 / DSM 2171 / NBRC 15630 / NCIMB 1903 / NCTC 12160 / XII-53</strain>
    </source>
</reference>
<proteinExistence type="predicted"/>
<sequence>MRLIELNIVEFFKLYGVLYSCFYARGSSLISIAVFEMYTDNKFVFYEKQYYHEIESKQKIDLRLQTIIVFTFAWLNLATYTLQVIDYENNKLISLIFYNLMAMYFIFVLQSMRYSIFSFYGSTYQYLQSPLVFDDYYKDTNDYYTKYKNDPDFADEELKLFIKENLINSTHHNCKLNDERSQKAFESVKWLVISFLPFSLAFAIFIAFKLDLKHPTKPILIEETNLSGAHINVREGRTSETDKTIIATITTDRNSLCTQPCNDSGGEPITNFSSPRSKDVL</sequence>
<protein>
    <submittedName>
        <fullName evidence="3">Uncharacterized protein</fullName>
    </submittedName>
</protein>
<keyword evidence="2" id="KW-1133">Transmembrane helix</keyword>
<dbReference type="KEGG" id="vag:N646_0609"/>
<dbReference type="AlphaFoldDB" id="A0A2I3C1Z6"/>
<organism evidence="3 4">
    <name type="scientific">Vibrio alginolyticus (strain ATCC 17749 / DSM 2171 / NBRC 15630 / NCIMB 1903 / NCTC 12160 / XII-53)</name>
    <dbReference type="NCBI Taxonomy" id="1219076"/>
    <lineage>
        <taxon>Bacteria</taxon>
        <taxon>Pseudomonadati</taxon>
        <taxon>Pseudomonadota</taxon>
        <taxon>Gammaproteobacteria</taxon>
        <taxon>Vibrionales</taxon>
        <taxon>Vibrionaceae</taxon>
        <taxon>Vibrio</taxon>
    </lineage>
</organism>
<gene>
    <name evidence="3" type="ORF">N646_0609</name>
</gene>
<feature type="transmembrane region" description="Helical" evidence="2">
    <location>
        <begin position="60"/>
        <end position="80"/>
    </location>
</feature>
<name>A0A2I3C1Z6_VIBAX</name>
<feature type="region of interest" description="Disordered" evidence="1">
    <location>
        <begin position="260"/>
        <end position="281"/>
    </location>
</feature>
<feature type="transmembrane region" description="Helical" evidence="2">
    <location>
        <begin position="16"/>
        <end position="39"/>
    </location>
</feature>
<evidence type="ECO:0000313" key="3">
    <source>
        <dbReference type="EMBL" id="AGV16442.1"/>
    </source>
</evidence>
<accession>A0A2I3C1Z6</accession>
<dbReference type="HOGENOM" id="CLU_990266_0_0_6"/>
<keyword evidence="2" id="KW-0472">Membrane</keyword>
<dbReference type="Proteomes" id="UP000016714">
    <property type="component" value="Chromosome 1"/>
</dbReference>
<evidence type="ECO:0000256" key="2">
    <source>
        <dbReference type="SAM" id="Phobius"/>
    </source>
</evidence>
<dbReference type="EMBL" id="CP006718">
    <property type="protein sequence ID" value="AGV16442.1"/>
    <property type="molecule type" value="Genomic_DNA"/>
</dbReference>